<evidence type="ECO:0008006" key="3">
    <source>
        <dbReference type="Google" id="ProtNLM"/>
    </source>
</evidence>
<dbReference type="Proteomes" id="UP001202328">
    <property type="component" value="Unassembled WGS sequence"/>
</dbReference>
<comment type="caution">
    <text evidence="1">The sequence shown here is derived from an EMBL/GenBank/DDBJ whole genome shotgun (WGS) entry which is preliminary data.</text>
</comment>
<organism evidence="1 2">
    <name type="scientific">Papaver atlanticum</name>
    <dbReference type="NCBI Taxonomy" id="357466"/>
    <lineage>
        <taxon>Eukaryota</taxon>
        <taxon>Viridiplantae</taxon>
        <taxon>Streptophyta</taxon>
        <taxon>Embryophyta</taxon>
        <taxon>Tracheophyta</taxon>
        <taxon>Spermatophyta</taxon>
        <taxon>Magnoliopsida</taxon>
        <taxon>Ranunculales</taxon>
        <taxon>Papaveraceae</taxon>
        <taxon>Papaveroideae</taxon>
        <taxon>Papaver</taxon>
    </lineage>
</organism>
<accession>A0AAD4SM95</accession>
<sequence>MVNRNRIFDEEGFMTVARNRLGKSNNGYRNIKDGEISGGRRLEMLSKGKSVRVERKVIGGSMGKKGSRNVLHLAIWSGIHRRFCWLIFRDGVWLSRLLKREAKGGDGKIIRWNFREEEDWMCATRQENEKGQFIRLLVSHNREYPDTLIFPIGDNGDGWWEIGVLLEKLLFSYTKPLGIKVTEKLTPWTVSNAWTDSKSKDNLQQVMQPQTVIQSNQDLNSLWQITLVVELASREFEWKKVGLWIMEKFDWVYGFDLQTIDEIKAVFTVETTAEFLRVKEFSNWKLGDIEIFVYPWFVGINGIINPNSGISSKVWVGVKGIPYNLCNYSNYKAIGDKFGGRVEVCSDTSTAMDLSEVRVRVKGTVREGSWCEEIMLNHQSIWVEYRRICDILEQSREDIKPIFIKKDSSNNLTGNIWRRKVDLGVGDEEG</sequence>
<dbReference type="EMBL" id="JAJJMB010009541">
    <property type="protein sequence ID" value="KAI3913093.1"/>
    <property type="molecule type" value="Genomic_DNA"/>
</dbReference>
<reference evidence="1" key="1">
    <citation type="submission" date="2022-04" db="EMBL/GenBank/DDBJ databases">
        <title>A functionally conserved STORR gene fusion in Papaver species that diverged 16.8 million years ago.</title>
        <authorList>
            <person name="Catania T."/>
        </authorList>
    </citation>
    <scope>NUCLEOTIDE SEQUENCE</scope>
    <source>
        <strain evidence="1">S-188037</strain>
    </source>
</reference>
<name>A0AAD4SM95_9MAGN</name>
<protein>
    <recommendedName>
        <fullName evidence="3">DUF4283 domain-containing protein</fullName>
    </recommendedName>
</protein>
<dbReference type="AlphaFoldDB" id="A0AAD4SM95"/>
<evidence type="ECO:0000313" key="1">
    <source>
        <dbReference type="EMBL" id="KAI3913093.1"/>
    </source>
</evidence>
<proteinExistence type="predicted"/>
<gene>
    <name evidence="1" type="ORF">MKW98_007109</name>
</gene>
<evidence type="ECO:0000313" key="2">
    <source>
        <dbReference type="Proteomes" id="UP001202328"/>
    </source>
</evidence>
<keyword evidence="2" id="KW-1185">Reference proteome</keyword>